<dbReference type="Pfam" id="PF00931">
    <property type="entry name" value="NB-ARC"/>
    <property type="match status" value="1"/>
</dbReference>
<dbReference type="Pfam" id="PF23598">
    <property type="entry name" value="LRR_14"/>
    <property type="match status" value="1"/>
</dbReference>
<evidence type="ECO:0000259" key="11">
    <source>
        <dbReference type="Pfam" id="PF23598"/>
    </source>
</evidence>
<sequence length="1154" mass="131745">MAGVLDALASYVQNMLTEMAKEEVSMLLGVSGEIDKMGVKLADLKNFLADADRRNITDQSVQAWVRELRDTMYEATDILDLCQLKAMEQGPRRDIGCFNPLLFCMRNPLHAHGIGSRIKKLNQRLDDIKARSTSFNFVILSSYKDSGRKVVSAYPSTVETTGGLDESGLVGETIEEETRNLVDMLIKHEQTHKEYHKIMVFAIVGVGGIGKTTLAKKVFNNDIIQQEFTKKIWLSVNKDYNDTEILRRAITEAGGDHHIAGNTKATLERTLAEALKGHKTLLIMDDVWDCRAWDIVLRTPLVNATLAHGIRILVTTRHDAVAQGMMAEKPYHHVNKLESEDAWLLLKKQVVGNENDEAQIELLKDIGMEIIAQCDCLPLAIKVIGGLLRQKRTSRRDWKNVRNDSIWSVSQMPEELNYAIYLSYEDLSPSLKPCFLHYSLLPKSRVFFTDEIIGMWISEGFVHGTSCDLEEIGKEYYDELIQRNLIEPNLDYVGQVVCNMHDVVRSFAQYVARHEALVVQNKEIHNADKINSQKFLRLSLETRGSESDDLEWYSLQAQTSLRTLITVGNIRIKPGDSLLAFSNLRTLHMQDASFDGLSESLNQLKHLRYLSIKGTNISRLPENIGKMKFLQYIILYGCKSLVKLPNSIVTLQHLRFLNIHVTGISSIPKGFHRLTNLRSLYGFPAHMDGDWCSLEELGPLSQLTRLRTSGLENVPCSSFATMARIGEKVQLSYLSLECTSRIRHDGQLVTNEEGIPEEQQRQIEEVFNELHPPSSLETLSIRRYFGQRLPRWMMSTAVVALGSLRILMMDNLDYCTKLPSGLCQLPCLEFIQIVCAPAIKRVGPEFLQPNHHYYNHFQVGVSFPRLSELKFCELVEWEEWKWELQVKAMPILEKLKLEKCKLRHVPPGLAFHARALKILGIYDVKHLSSLENFTSVVHLEMFRNTDLERISNLPKLQKLVIVKCPKLKVLEGIPALQRLNLLDDDMKIVPRYLQDIKPRHLLLDCNLRLLTFIAAGKSGPEWDKFDHIQQVKAYADDAGVSRKWCMLYTRDPFHLETNISHSAIARARSERRWLAYMTTCTIEDERLVGRRASTDKHQLLCLRFRCNACHHLILWLRQECPHCNEADDLAPSSDHRTEAAVYSASTQIRGGRCR</sequence>
<evidence type="ECO:0000256" key="5">
    <source>
        <dbReference type="ARBA" id="ARBA00022821"/>
    </source>
</evidence>
<dbReference type="SUPFAM" id="SSF52058">
    <property type="entry name" value="L domain-like"/>
    <property type="match status" value="1"/>
</dbReference>
<gene>
    <name evidence="12" type="ORF">PVAP13_8NG266200</name>
</gene>
<dbReference type="InterPro" id="IPR038005">
    <property type="entry name" value="RX-like_CC"/>
</dbReference>
<dbReference type="Gene3D" id="1.20.5.4130">
    <property type="match status" value="1"/>
</dbReference>
<dbReference type="Gene3D" id="1.10.10.10">
    <property type="entry name" value="Winged helix-like DNA-binding domain superfamily/Winged helix DNA-binding domain"/>
    <property type="match status" value="1"/>
</dbReference>
<keyword evidence="13" id="KW-1185">Reference proteome</keyword>
<feature type="domain" description="Disease resistance N-terminal" evidence="9">
    <location>
        <begin position="10"/>
        <end position="90"/>
    </location>
</feature>
<feature type="domain" description="NB-ARC" evidence="8">
    <location>
        <begin position="192"/>
        <end position="354"/>
    </location>
</feature>
<evidence type="ECO:0000256" key="4">
    <source>
        <dbReference type="ARBA" id="ARBA00022741"/>
    </source>
</evidence>
<keyword evidence="6" id="KW-0067">ATP-binding</keyword>
<comment type="similarity">
    <text evidence="1">Belongs to the disease resistance NB-LRR family.</text>
</comment>
<evidence type="ECO:0000256" key="1">
    <source>
        <dbReference type="ARBA" id="ARBA00008894"/>
    </source>
</evidence>
<organism evidence="12 13">
    <name type="scientific">Panicum virgatum</name>
    <name type="common">Blackwell switchgrass</name>
    <dbReference type="NCBI Taxonomy" id="38727"/>
    <lineage>
        <taxon>Eukaryota</taxon>
        <taxon>Viridiplantae</taxon>
        <taxon>Streptophyta</taxon>
        <taxon>Embryophyta</taxon>
        <taxon>Tracheophyta</taxon>
        <taxon>Spermatophyta</taxon>
        <taxon>Magnoliopsida</taxon>
        <taxon>Liliopsida</taxon>
        <taxon>Poales</taxon>
        <taxon>Poaceae</taxon>
        <taxon>PACMAD clade</taxon>
        <taxon>Panicoideae</taxon>
        <taxon>Panicodae</taxon>
        <taxon>Paniceae</taxon>
        <taxon>Panicinae</taxon>
        <taxon>Panicum</taxon>
        <taxon>Panicum sect. Hiantes</taxon>
    </lineage>
</organism>
<dbReference type="Gene3D" id="3.40.50.300">
    <property type="entry name" value="P-loop containing nucleotide triphosphate hydrolases"/>
    <property type="match status" value="1"/>
</dbReference>
<dbReference type="AlphaFoldDB" id="A0A8T0PE14"/>
<dbReference type="CDD" id="cd14798">
    <property type="entry name" value="RX-CC_like"/>
    <property type="match status" value="1"/>
</dbReference>
<protein>
    <submittedName>
        <fullName evidence="12">Uncharacterized protein</fullName>
    </submittedName>
</protein>
<dbReference type="Gene3D" id="1.10.8.430">
    <property type="entry name" value="Helical domain of apoptotic protease-activating factors"/>
    <property type="match status" value="1"/>
</dbReference>
<dbReference type="GO" id="GO:0005524">
    <property type="term" value="F:ATP binding"/>
    <property type="evidence" value="ECO:0007669"/>
    <property type="project" value="UniProtKB-KW"/>
</dbReference>
<dbReference type="EMBL" id="CM029052">
    <property type="protein sequence ID" value="KAG2558432.1"/>
    <property type="molecule type" value="Genomic_DNA"/>
</dbReference>
<dbReference type="InterPro" id="IPR002182">
    <property type="entry name" value="NB-ARC"/>
</dbReference>
<evidence type="ECO:0000313" key="13">
    <source>
        <dbReference type="Proteomes" id="UP000823388"/>
    </source>
</evidence>
<keyword evidence="4" id="KW-0547">Nucleotide-binding</keyword>
<evidence type="ECO:0000259" key="9">
    <source>
        <dbReference type="Pfam" id="PF18052"/>
    </source>
</evidence>
<keyword evidence="3" id="KW-0677">Repeat</keyword>
<dbReference type="SUPFAM" id="SSF52540">
    <property type="entry name" value="P-loop containing nucleoside triphosphate hydrolases"/>
    <property type="match status" value="1"/>
</dbReference>
<feature type="domain" description="Disease resistance R13L4/SHOC-2-like LRR" evidence="11">
    <location>
        <begin position="576"/>
        <end position="946"/>
    </location>
</feature>
<dbReference type="Pfam" id="PF18052">
    <property type="entry name" value="Rx_N"/>
    <property type="match status" value="1"/>
</dbReference>
<dbReference type="PANTHER" id="PTHR36766">
    <property type="entry name" value="PLANT BROAD-SPECTRUM MILDEW RESISTANCE PROTEIN RPW8"/>
    <property type="match status" value="1"/>
</dbReference>
<dbReference type="Pfam" id="PF23559">
    <property type="entry name" value="WHD_DRP"/>
    <property type="match status" value="1"/>
</dbReference>
<dbReference type="InterPro" id="IPR036388">
    <property type="entry name" value="WH-like_DNA-bd_sf"/>
</dbReference>
<dbReference type="InterPro" id="IPR058922">
    <property type="entry name" value="WHD_DRP"/>
</dbReference>
<dbReference type="InterPro" id="IPR055414">
    <property type="entry name" value="LRR_R13L4/SHOC2-like"/>
</dbReference>
<feature type="domain" description="Disease resistance protein winged helix" evidence="10">
    <location>
        <begin position="442"/>
        <end position="508"/>
    </location>
</feature>
<evidence type="ECO:0000256" key="6">
    <source>
        <dbReference type="ARBA" id="ARBA00022840"/>
    </source>
</evidence>
<evidence type="ECO:0000256" key="7">
    <source>
        <dbReference type="ARBA" id="ARBA00023054"/>
    </source>
</evidence>
<accession>A0A8T0PE14</accession>
<dbReference type="Proteomes" id="UP000823388">
    <property type="component" value="Chromosome 8N"/>
</dbReference>
<dbReference type="PRINTS" id="PR00364">
    <property type="entry name" value="DISEASERSIST"/>
</dbReference>
<name>A0A8T0PE14_PANVG</name>
<reference evidence="12" key="1">
    <citation type="submission" date="2020-05" db="EMBL/GenBank/DDBJ databases">
        <title>WGS assembly of Panicum virgatum.</title>
        <authorList>
            <person name="Lovell J.T."/>
            <person name="Jenkins J."/>
            <person name="Shu S."/>
            <person name="Juenger T.E."/>
            <person name="Schmutz J."/>
        </authorList>
    </citation>
    <scope>NUCLEOTIDE SEQUENCE</scope>
    <source>
        <strain evidence="12">AP13</strain>
    </source>
</reference>
<keyword evidence="5" id="KW-0611">Plant defense</keyword>
<proteinExistence type="inferred from homology"/>
<evidence type="ECO:0000259" key="10">
    <source>
        <dbReference type="Pfam" id="PF23559"/>
    </source>
</evidence>
<evidence type="ECO:0000256" key="2">
    <source>
        <dbReference type="ARBA" id="ARBA00022614"/>
    </source>
</evidence>
<dbReference type="Gene3D" id="3.80.10.10">
    <property type="entry name" value="Ribonuclease Inhibitor"/>
    <property type="match status" value="1"/>
</dbReference>
<dbReference type="GO" id="GO:0051707">
    <property type="term" value="P:response to other organism"/>
    <property type="evidence" value="ECO:0007669"/>
    <property type="project" value="UniProtKB-ARBA"/>
</dbReference>
<dbReference type="InterPro" id="IPR042197">
    <property type="entry name" value="Apaf_helical"/>
</dbReference>
<keyword evidence="7" id="KW-0175">Coiled coil</keyword>
<evidence type="ECO:0000256" key="3">
    <source>
        <dbReference type="ARBA" id="ARBA00022737"/>
    </source>
</evidence>
<dbReference type="InterPro" id="IPR041118">
    <property type="entry name" value="Rx_N"/>
</dbReference>
<dbReference type="GO" id="GO:0006952">
    <property type="term" value="P:defense response"/>
    <property type="evidence" value="ECO:0007669"/>
    <property type="project" value="UniProtKB-KW"/>
</dbReference>
<dbReference type="PANTHER" id="PTHR36766:SF36">
    <property type="entry name" value="AAA+ ATPASE DOMAIN-CONTAINING PROTEIN"/>
    <property type="match status" value="1"/>
</dbReference>
<dbReference type="GO" id="GO:0043531">
    <property type="term" value="F:ADP binding"/>
    <property type="evidence" value="ECO:0007669"/>
    <property type="project" value="InterPro"/>
</dbReference>
<comment type="caution">
    <text evidence="12">The sequence shown here is derived from an EMBL/GenBank/DDBJ whole genome shotgun (WGS) entry which is preliminary data.</text>
</comment>
<dbReference type="InterPro" id="IPR027417">
    <property type="entry name" value="P-loop_NTPase"/>
</dbReference>
<dbReference type="InterPro" id="IPR032675">
    <property type="entry name" value="LRR_dom_sf"/>
</dbReference>
<keyword evidence="2" id="KW-0433">Leucine-rich repeat</keyword>
<evidence type="ECO:0000259" key="8">
    <source>
        <dbReference type="Pfam" id="PF00931"/>
    </source>
</evidence>
<evidence type="ECO:0000313" key="12">
    <source>
        <dbReference type="EMBL" id="KAG2558432.1"/>
    </source>
</evidence>